<dbReference type="GO" id="GO:1901135">
    <property type="term" value="P:carbohydrate derivative metabolic process"/>
    <property type="evidence" value="ECO:0007669"/>
    <property type="project" value="UniProtKB-ARBA"/>
</dbReference>
<dbReference type="Proteomes" id="UP000050342">
    <property type="component" value="Unassembled WGS sequence"/>
</dbReference>
<reference evidence="2 3" key="1">
    <citation type="submission" date="2015-10" db="EMBL/GenBank/DDBJ databases">
        <title>Pseudomonas helleri sp. nov. and Pseudomonas weihenstephanensis sp. nov., isolated from raw cows milk.</title>
        <authorList>
            <person name="Von Neubeck M."/>
            <person name="Huptas C."/>
            <person name="Wenning M."/>
            <person name="Scherer S."/>
        </authorList>
    </citation>
    <scope>NUCLEOTIDE SEQUENCE [LARGE SCALE GENOMIC DNA]</scope>
    <source>
        <strain evidence="2 3">BSTT44</strain>
    </source>
</reference>
<accession>A0A0Q0X322</accession>
<comment type="caution">
    <text evidence="2">The sequence shown here is derived from an EMBL/GenBank/DDBJ whole genome shotgun (WGS) entry which is preliminary data.</text>
</comment>
<dbReference type="PANTHER" id="PTHR12526">
    <property type="entry name" value="GLYCOSYLTRANSFERASE"/>
    <property type="match status" value="1"/>
</dbReference>
<protein>
    <recommendedName>
        <fullName evidence="1">Glycosyl transferase family 1 domain-containing protein</fullName>
    </recommendedName>
</protein>
<dbReference type="STRING" id="1563157.AQS70_17700"/>
<dbReference type="PANTHER" id="PTHR12526:SF630">
    <property type="entry name" value="GLYCOSYLTRANSFERASE"/>
    <property type="match status" value="1"/>
</dbReference>
<dbReference type="Pfam" id="PF00534">
    <property type="entry name" value="Glycos_transf_1"/>
    <property type="match status" value="1"/>
</dbReference>
<proteinExistence type="predicted"/>
<sequence>MNNYYSAEIKKTNSIICYHFFPHYRKGVIEELEQEISPTFLADNKGVEGILPYKFNSSQKFIHSQCFYIGKLMLQPYLLWVALTGRYDNFIFLANPNHITTWIASLICRVRKKNVIFWGHGFKSSERTNSNRIRKLFFSLADSFYTYGWRAKVNAISFGFPKDSIHVGFNSLDYEHQLKTRNNLPPPIAPNDKELNIICISRLTLACRYDLLIDSIKIASSNNPLVNFNLTFIGDGPEREKLGEMASMLGINCLFLGEIYDENIIANHISSADVTISPGKIGLTAMHSLMYGTPVISHDNFISQMPEVESIIEGHTGEIFEQDNIISLAEKITSFKKHYPDREKTRQDCFLMIDQIYNPKKQVSVLKMAIHKAKALDGNDAVNLFSGIVR</sequence>
<dbReference type="AlphaFoldDB" id="A0A0Q0X322"/>
<evidence type="ECO:0000313" key="2">
    <source>
        <dbReference type="EMBL" id="KQB51553.1"/>
    </source>
</evidence>
<dbReference type="OrthoDB" id="9801609at2"/>
<evidence type="ECO:0000313" key="3">
    <source>
        <dbReference type="Proteomes" id="UP000050342"/>
    </source>
</evidence>
<name>A0A0Q0X322_9PSED</name>
<dbReference type="SUPFAM" id="SSF53756">
    <property type="entry name" value="UDP-Glycosyltransferase/glycogen phosphorylase"/>
    <property type="match status" value="1"/>
</dbReference>
<dbReference type="RefSeq" id="WP_055104936.1">
    <property type="nucleotide sequence ID" value="NZ_LLWH01000234.1"/>
</dbReference>
<dbReference type="GO" id="GO:0016757">
    <property type="term" value="F:glycosyltransferase activity"/>
    <property type="evidence" value="ECO:0007669"/>
    <property type="project" value="InterPro"/>
</dbReference>
<keyword evidence="3" id="KW-1185">Reference proteome</keyword>
<dbReference type="Gene3D" id="3.40.50.2000">
    <property type="entry name" value="Glycogen Phosphorylase B"/>
    <property type="match status" value="2"/>
</dbReference>
<organism evidence="2 3">
    <name type="scientific">Pseudomonas endophytica</name>
    <dbReference type="NCBI Taxonomy" id="1563157"/>
    <lineage>
        <taxon>Bacteria</taxon>
        <taxon>Pseudomonadati</taxon>
        <taxon>Pseudomonadota</taxon>
        <taxon>Gammaproteobacteria</taxon>
        <taxon>Pseudomonadales</taxon>
        <taxon>Pseudomonadaceae</taxon>
        <taxon>Pseudomonas</taxon>
    </lineage>
</organism>
<gene>
    <name evidence="2" type="ORF">AQS70_17700</name>
</gene>
<evidence type="ECO:0000259" key="1">
    <source>
        <dbReference type="Pfam" id="PF00534"/>
    </source>
</evidence>
<feature type="domain" description="Glycosyl transferase family 1" evidence="1">
    <location>
        <begin position="184"/>
        <end position="346"/>
    </location>
</feature>
<dbReference type="EMBL" id="LLWH01000234">
    <property type="protein sequence ID" value="KQB51553.1"/>
    <property type="molecule type" value="Genomic_DNA"/>
</dbReference>
<dbReference type="InterPro" id="IPR001296">
    <property type="entry name" value="Glyco_trans_1"/>
</dbReference>